<comment type="caution">
    <text evidence="2">The sequence shown here is derived from an EMBL/GenBank/DDBJ whole genome shotgun (WGS) entry which is preliminary data.</text>
</comment>
<evidence type="ECO:0000256" key="1">
    <source>
        <dbReference type="SAM" id="SignalP"/>
    </source>
</evidence>
<feature type="signal peptide" evidence="1">
    <location>
        <begin position="1"/>
        <end position="20"/>
    </location>
</feature>
<dbReference type="InterPro" id="IPR019619">
    <property type="entry name" value="DUF2490"/>
</dbReference>
<evidence type="ECO:0000313" key="3">
    <source>
        <dbReference type="Proteomes" id="UP000763641"/>
    </source>
</evidence>
<organism evidence="2 3">
    <name type="scientific">Sphingomonas longa</name>
    <dbReference type="NCBI Taxonomy" id="2778730"/>
    <lineage>
        <taxon>Bacteria</taxon>
        <taxon>Pseudomonadati</taxon>
        <taxon>Pseudomonadota</taxon>
        <taxon>Alphaproteobacteria</taxon>
        <taxon>Sphingomonadales</taxon>
        <taxon>Sphingomonadaceae</taxon>
        <taxon>Sphingomonas</taxon>
    </lineage>
</organism>
<keyword evidence="3" id="KW-1185">Reference proteome</keyword>
<evidence type="ECO:0000313" key="2">
    <source>
        <dbReference type="EMBL" id="MBM6576708.1"/>
    </source>
</evidence>
<name>A0ABS2D860_9SPHN</name>
<dbReference type="RefSeq" id="WP_204198827.1">
    <property type="nucleotide sequence ID" value="NZ_JAFEMC010000003.1"/>
</dbReference>
<protein>
    <submittedName>
        <fullName evidence="2">DUF2490 domain-containing protein</fullName>
    </submittedName>
</protein>
<reference evidence="2 3" key="1">
    <citation type="submission" date="2020-12" db="EMBL/GenBank/DDBJ databases">
        <title>Sphingomonas sp.</title>
        <authorList>
            <person name="Kim M.K."/>
        </authorList>
    </citation>
    <scope>NUCLEOTIDE SEQUENCE [LARGE SCALE GENOMIC DNA]</scope>
    <source>
        <strain evidence="2 3">BT552</strain>
    </source>
</reference>
<feature type="chain" id="PRO_5047250605" evidence="1">
    <location>
        <begin position="21"/>
        <end position="226"/>
    </location>
</feature>
<keyword evidence="1" id="KW-0732">Signal</keyword>
<dbReference type="Proteomes" id="UP000763641">
    <property type="component" value="Unassembled WGS sequence"/>
</dbReference>
<proteinExistence type="predicted"/>
<sequence>MRSFLLSAAAYLSLAAPAVAQTTNDEQFWLNATVMGAVGGDLVYFAEVQPRIGDGVSRLDQLLLRPAIGWRISPQVTVYQGYAHVVSPVEGGKDRNEERSFQQISWTLPASRRGEIQSRTRLEQRWRSDGRDVGHRLREMIRGEYAFAESGRGVRALGSAEAFVALNDTDWGARGGFDQFRTFAGVEVPLTGRSTIEAGYLNQAINQPAGRTRMNHVLSLAVFFRH</sequence>
<dbReference type="EMBL" id="JAFEMC010000003">
    <property type="protein sequence ID" value="MBM6576708.1"/>
    <property type="molecule type" value="Genomic_DNA"/>
</dbReference>
<accession>A0ABS2D860</accession>
<gene>
    <name evidence="2" type="ORF">ILT43_10005</name>
</gene>
<dbReference type="Pfam" id="PF10677">
    <property type="entry name" value="DUF2490"/>
    <property type="match status" value="1"/>
</dbReference>